<evidence type="ECO:0000256" key="6">
    <source>
        <dbReference type="ARBA" id="ARBA00022840"/>
    </source>
</evidence>
<comment type="catalytic activity">
    <reaction evidence="7">
        <text>L-threonyl-[protein] + ATP = O-phospho-L-threonyl-[protein] + ADP + H(+)</text>
        <dbReference type="Rhea" id="RHEA:46608"/>
        <dbReference type="Rhea" id="RHEA-COMP:11060"/>
        <dbReference type="Rhea" id="RHEA-COMP:11605"/>
        <dbReference type="ChEBI" id="CHEBI:15378"/>
        <dbReference type="ChEBI" id="CHEBI:30013"/>
        <dbReference type="ChEBI" id="CHEBI:30616"/>
        <dbReference type="ChEBI" id="CHEBI:61977"/>
        <dbReference type="ChEBI" id="CHEBI:456216"/>
        <dbReference type="EC" id="2.7.11.1"/>
    </reaction>
</comment>
<keyword evidence="3" id="KW-0808">Transferase</keyword>
<keyword evidence="10" id="KW-0812">Transmembrane</keyword>
<name>A0ABR8AAI6_9CYAN</name>
<dbReference type="PROSITE" id="PS00108">
    <property type="entry name" value="PROTEIN_KINASE_ST"/>
    <property type="match status" value="1"/>
</dbReference>
<keyword evidence="10" id="KW-1133">Transmembrane helix</keyword>
<dbReference type="InterPro" id="IPR000719">
    <property type="entry name" value="Prot_kinase_dom"/>
</dbReference>
<comment type="caution">
    <text evidence="12">The sequence shown here is derived from an EMBL/GenBank/DDBJ whole genome shotgun (WGS) entry which is preliminary data.</text>
</comment>
<dbReference type="Pfam" id="PF00069">
    <property type="entry name" value="Pkinase"/>
    <property type="match status" value="1"/>
</dbReference>
<dbReference type="InterPro" id="IPR008271">
    <property type="entry name" value="Ser/Thr_kinase_AS"/>
</dbReference>
<dbReference type="InterPro" id="IPR017441">
    <property type="entry name" value="Protein_kinase_ATP_BS"/>
</dbReference>
<evidence type="ECO:0000256" key="2">
    <source>
        <dbReference type="ARBA" id="ARBA00022527"/>
    </source>
</evidence>
<organism evidence="12 13">
    <name type="scientific">Calothrix parietina FACHB-288</name>
    <dbReference type="NCBI Taxonomy" id="2692896"/>
    <lineage>
        <taxon>Bacteria</taxon>
        <taxon>Bacillati</taxon>
        <taxon>Cyanobacteriota</taxon>
        <taxon>Cyanophyceae</taxon>
        <taxon>Nostocales</taxon>
        <taxon>Calotrichaceae</taxon>
        <taxon>Calothrix</taxon>
    </lineage>
</organism>
<keyword evidence="13" id="KW-1185">Reference proteome</keyword>
<dbReference type="SMART" id="SM00220">
    <property type="entry name" value="S_TKc"/>
    <property type="match status" value="1"/>
</dbReference>
<reference evidence="12 13" key="1">
    <citation type="journal article" date="2020" name="ISME J.">
        <title>Comparative genomics reveals insights into cyanobacterial evolution and habitat adaptation.</title>
        <authorList>
            <person name="Chen M.Y."/>
            <person name="Teng W.K."/>
            <person name="Zhao L."/>
            <person name="Hu C.X."/>
            <person name="Zhou Y.K."/>
            <person name="Han B.P."/>
            <person name="Song L.R."/>
            <person name="Shu W.S."/>
        </authorList>
    </citation>
    <scope>NUCLEOTIDE SEQUENCE [LARGE SCALE GENOMIC DNA]</scope>
    <source>
        <strain evidence="12 13">FACHB-288</strain>
    </source>
</reference>
<dbReference type="GO" id="GO:0004674">
    <property type="term" value="F:protein serine/threonine kinase activity"/>
    <property type="evidence" value="ECO:0007669"/>
    <property type="project" value="UniProtKB-KW"/>
</dbReference>
<dbReference type="PANTHER" id="PTHR24363:SF0">
    <property type="entry name" value="SERINE_THREONINE KINASE LIKE DOMAIN CONTAINING 1"/>
    <property type="match status" value="1"/>
</dbReference>
<dbReference type="InterPro" id="IPR011009">
    <property type="entry name" value="Kinase-like_dom_sf"/>
</dbReference>
<keyword evidence="10" id="KW-0472">Membrane</keyword>
<dbReference type="EMBL" id="JACJQH010000016">
    <property type="protein sequence ID" value="MBD2196298.1"/>
    <property type="molecule type" value="Genomic_DNA"/>
</dbReference>
<evidence type="ECO:0000256" key="1">
    <source>
        <dbReference type="ARBA" id="ARBA00012513"/>
    </source>
</evidence>
<dbReference type="Proteomes" id="UP000658514">
    <property type="component" value="Unassembled WGS sequence"/>
</dbReference>
<dbReference type="CDD" id="cd14014">
    <property type="entry name" value="STKc_PknB_like"/>
    <property type="match status" value="1"/>
</dbReference>
<dbReference type="EC" id="2.7.11.1" evidence="1"/>
<keyword evidence="4 9" id="KW-0547">Nucleotide-binding</keyword>
<feature type="domain" description="Protein kinase" evidence="11">
    <location>
        <begin position="13"/>
        <end position="272"/>
    </location>
</feature>
<evidence type="ECO:0000256" key="10">
    <source>
        <dbReference type="SAM" id="Phobius"/>
    </source>
</evidence>
<proteinExistence type="predicted"/>
<comment type="catalytic activity">
    <reaction evidence="8">
        <text>L-seryl-[protein] + ATP = O-phospho-L-seryl-[protein] + ADP + H(+)</text>
        <dbReference type="Rhea" id="RHEA:17989"/>
        <dbReference type="Rhea" id="RHEA-COMP:9863"/>
        <dbReference type="Rhea" id="RHEA-COMP:11604"/>
        <dbReference type="ChEBI" id="CHEBI:15378"/>
        <dbReference type="ChEBI" id="CHEBI:29999"/>
        <dbReference type="ChEBI" id="CHEBI:30616"/>
        <dbReference type="ChEBI" id="CHEBI:83421"/>
        <dbReference type="ChEBI" id="CHEBI:456216"/>
        <dbReference type="EC" id="2.7.11.1"/>
    </reaction>
</comment>
<dbReference type="Gene3D" id="1.10.510.10">
    <property type="entry name" value="Transferase(Phosphotransferase) domain 1"/>
    <property type="match status" value="1"/>
</dbReference>
<evidence type="ECO:0000256" key="3">
    <source>
        <dbReference type="ARBA" id="ARBA00022679"/>
    </source>
</evidence>
<evidence type="ECO:0000313" key="12">
    <source>
        <dbReference type="EMBL" id="MBD2196298.1"/>
    </source>
</evidence>
<gene>
    <name evidence="12" type="ORF">H6G24_12440</name>
</gene>
<evidence type="ECO:0000256" key="8">
    <source>
        <dbReference type="ARBA" id="ARBA00048679"/>
    </source>
</evidence>
<sequence length="343" mass="38748">MNTGISKIIGGRYEIVALLGEGGFSKTYLANDLLQSGMHYAVKHFTFSSTKPSAVTTAKNLFQREVNILQKLNGHPNIPSFFEYVEENQEFYLIQQYIQGNTLTEKIQSRQNLAESEVIEMIHKVINILEFVHENNIIHRDIKPDNIIIDKDDNLFLIDFGAVKEFIAQNTQLQKPGTQIYTQGYAPIEQMRGYPRFNSDIYALGMTAIEALTGLEPQALTLDIYGEIVWRDKAEVSDWLANILSKMVRYEFSTRYQTVIEIKRDLNPNQSVTNLVPTQAIAPSINIYQTSNESTSNMILYTIMGVLSIGAILYAAGLLPGTRNTQPKRQQALLLETTLISDV</sequence>
<evidence type="ECO:0000259" key="11">
    <source>
        <dbReference type="PROSITE" id="PS50011"/>
    </source>
</evidence>
<dbReference type="SUPFAM" id="SSF56112">
    <property type="entry name" value="Protein kinase-like (PK-like)"/>
    <property type="match status" value="1"/>
</dbReference>
<dbReference type="PANTHER" id="PTHR24363">
    <property type="entry name" value="SERINE/THREONINE PROTEIN KINASE"/>
    <property type="match status" value="1"/>
</dbReference>
<dbReference type="PROSITE" id="PS50011">
    <property type="entry name" value="PROTEIN_KINASE_DOM"/>
    <property type="match status" value="1"/>
</dbReference>
<feature type="binding site" evidence="9">
    <location>
        <position position="43"/>
    </location>
    <ligand>
        <name>ATP</name>
        <dbReference type="ChEBI" id="CHEBI:30616"/>
    </ligand>
</feature>
<evidence type="ECO:0000313" key="13">
    <source>
        <dbReference type="Proteomes" id="UP000658514"/>
    </source>
</evidence>
<keyword evidence="6 9" id="KW-0067">ATP-binding</keyword>
<protein>
    <recommendedName>
        <fullName evidence="1">non-specific serine/threonine protein kinase</fullName>
        <ecNumber evidence="1">2.7.11.1</ecNumber>
    </recommendedName>
</protein>
<evidence type="ECO:0000256" key="7">
    <source>
        <dbReference type="ARBA" id="ARBA00047899"/>
    </source>
</evidence>
<keyword evidence="2 12" id="KW-0723">Serine/threonine-protein kinase</keyword>
<feature type="transmembrane region" description="Helical" evidence="10">
    <location>
        <begin position="298"/>
        <end position="319"/>
    </location>
</feature>
<evidence type="ECO:0000256" key="4">
    <source>
        <dbReference type="ARBA" id="ARBA00022741"/>
    </source>
</evidence>
<dbReference type="PROSITE" id="PS00107">
    <property type="entry name" value="PROTEIN_KINASE_ATP"/>
    <property type="match status" value="1"/>
</dbReference>
<evidence type="ECO:0000256" key="5">
    <source>
        <dbReference type="ARBA" id="ARBA00022777"/>
    </source>
</evidence>
<accession>A0ABR8AAI6</accession>
<dbReference type="RefSeq" id="WP_190541441.1">
    <property type="nucleotide sequence ID" value="NZ_CAWPNO010000047.1"/>
</dbReference>
<keyword evidence="5 12" id="KW-0418">Kinase</keyword>
<evidence type="ECO:0000256" key="9">
    <source>
        <dbReference type="PROSITE-ProRule" id="PRU10141"/>
    </source>
</evidence>